<protein>
    <submittedName>
        <fullName evidence="2">Transposase</fullName>
    </submittedName>
</protein>
<feature type="domain" description="Transposase IS4-like" evidence="1">
    <location>
        <begin position="1"/>
        <end position="56"/>
    </location>
</feature>
<evidence type="ECO:0000313" key="2">
    <source>
        <dbReference type="EMBL" id="WKD51685.1"/>
    </source>
</evidence>
<geneLocation type="plasmid" evidence="2 3">
    <name>unnamed</name>
</geneLocation>
<proteinExistence type="predicted"/>
<keyword evidence="2" id="KW-0614">Plasmid</keyword>
<sequence>MKIHIGIDSKTKPIYYTVATSANVHDSVVLGELMHAEESHVWGDSTYASKADTIAEYAMEAIEPSTAPIKRTQLNFLPSDK</sequence>
<dbReference type="EMBL" id="CP098024">
    <property type="protein sequence ID" value="WKD51685.1"/>
    <property type="molecule type" value="Genomic_DNA"/>
</dbReference>
<accession>A0ABY9EGM4</accession>
<gene>
    <name evidence="2" type="ORF">M8T91_18695</name>
</gene>
<keyword evidence="3" id="KW-1185">Reference proteome</keyword>
<dbReference type="Proteomes" id="UP001321520">
    <property type="component" value="Plasmid unnamed"/>
</dbReference>
<organism evidence="2 3">
    <name type="scientific">Microbulbifer spongiae</name>
    <dbReference type="NCBI Taxonomy" id="2944933"/>
    <lineage>
        <taxon>Bacteria</taxon>
        <taxon>Pseudomonadati</taxon>
        <taxon>Pseudomonadota</taxon>
        <taxon>Gammaproteobacteria</taxon>
        <taxon>Cellvibrionales</taxon>
        <taxon>Microbulbiferaceae</taxon>
        <taxon>Microbulbifer</taxon>
    </lineage>
</organism>
<dbReference type="InterPro" id="IPR002559">
    <property type="entry name" value="Transposase_11"/>
</dbReference>
<evidence type="ECO:0000259" key="1">
    <source>
        <dbReference type="Pfam" id="PF01609"/>
    </source>
</evidence>
<name>A0ABY9EGM4_9GAMM</name>
<reference evidence="2 3" key="1">
    <citation type="submission" date="2022-05" db="EMBL/GenBank/DDBJ databases">
        <title>Microbulbifer sp. nov., isolated from sponge.</title>
        <authorList>
            <person name="Gao L."/>
        </authorList>
    </citation>
    <scope>NUCLEOTIDE SEQUENCE [LARGE SCALE GENOMIC DNA]</scope>
    <source>
        <strain evidence="2 3">MI-G</strain>
        <plasmid evidence="2 3">unnamed</plasmid>
    </source>
</reference>
<evidence type="ECO:0000313" key="3">
    <source>
        <dbReference type="Proteomes" id="UP001321520"/>
    </source>
</evidence>
<dbReference type="Pfam" id="PF01609">
    <property type="entry name" value="DDE_Tnp_1"/>
    <property type="match status" value="1"/>
</dbReference>